<dbReference type="AlphaFoldDB" id="A0A447QD05"/>
<dbReference type="STRING" id="61652.AXX16_2269"/>
<reference evidence="2 3" key="1">
    <citation type="submission" date="2018-12" db="EMBL/GenBank/DDBJ databases">
        <authorList>
            <consortium name="Pathogen Informatics"/>
        </authorList>
    </citation>
    <scope>NUCLEOTIDE SEQUENCE [LARGE SCALE GENOMIC DNA]</scope>
    <source>
        <strain evidence="2 3">NCTC9419</strain>
    </source>
</reference>
<evidence type="ECO:0000313" key="3">
    <source>
        <dbReference type="Proteomes" id="UP000271603"/>
    </source>
</evidence>
<keyword evidence="1" id="KW-1133">Transmembrane helix</keyword>
<organism evidence="2 3">
    <name type="scientific">Serratia rubidaea</name>
    <name type="common">Serratia marinorubra</name>
    <dbReference type="NCBI Taxonomy" id="61652"/>
    <lineage>
        <taxon>Bacteria</taxon>
        <taxon>Pseudomonadati</taxon>
        <taxon>Pseudomonadota</taxon>
        <taxon>Gammaproteobacteria</taxon>
        <taxon>Enterobacterales</taxon>
        <taxon>Yersiniaceae</taxon>
        <taxon>Serratia</taxon>
    </lineage>
</organism>
<dbReference type="Proteomes" id="UP000271603">
    <property type="component" value="Chromosome"/>
</dbReference>
<dbReference type="EMBL" id="LR134155">
    <property type="protein sequence ID" value="VEA67945.1"/>
    <property type="molecule type" value="Genomic_DNA"/>
</dbReference>
<proteinExistence type="predicted"/>
<evidence type="ECO:0000313" key="2">
    <source>
        <dbReference type="EMBL" id="VEA67945.1"/>
    </source>
</evidence>
<accession>A0A447QD05</accession>
<protein>
    <submittedName>
        <fullName evidence="2">Uncharacterized protein</fullName>
    </submittedName>
</protein>
<name>A0A447QD05_SERRU</name>
<gene>
    <name evidence="2" type="ORF">NCTC9419_00143</name>
</gene>
<keyword evidence="1" id="KW-0812">Transmembrane</keyword>
<feature type="transmembrane region" description="Helical" evidence="1">
    <location>
        <begin position="46"/>
        <end position="65"/>
    </location>
</feature>
<sequence length="107" mass="12557">MKNDVTLSTFNYSYGFVFSYFIISITLFVFLLYLKKYVTQKHSYPLFILSTIIVVICGAMQFIIFGEGDYFFSLFYPVDFIKYQVVQYGGGGVHYRLLFFATEKHIL</sequence>
<keyword evidence="1" id="KW-0472">Membrane</keyword>
<feature type="transmembrane region" description="Helical" evidence="1">
    <location>
        <begin position="12"/>
        <end position="34"/>
    </location>
</feature>
<evidence type="ECO:0000256" key="1">
    <source>
        <dbReference type="SAM" id="Phobius"/>
    </source>
</evidence>